<reference evidence="1" key="1">
    <citation type="journal article" date="2014" name="Genome Announc.">
        <title>Draft genome sequence of Rhodosporidium toruloides CECT1137, an oleaginous yeast of biotechnological interest.</title>
        <authorList>
            <person name="Morin N."/>
            <person name="Calcas X."/>
            <person name="Devillers H."/>
            <person name="Durrens P."/>
            <person name="Sherman D.J."/>
            <person name="Nicaud J.-M."/>
            <person name="Neuveglise C."/>
        </authorList>
    </citation>
    <scope>NUCLEOTIDE SEQUENCE</scope>
    <source>
        <strain evidence="1">CECT1137</strain>
    </source>
</reference>
<dbReference type="AlphaFoldDB" id="A0A061B7Q7"/>
<dbReference type="EMBL" id="LK052943">
    <property type="protein sequence ID" value="CDR43912.1"/>
    <property type="molecule type" value="Genomic_DNA"/>
</dbReference>
<accession>A0A061B7Q7</accession>
<sequence length="412" mass="46566">MQALLAELVPRLVTDDPLQLLVLFAWLIAYWDHILATGQRRVWLYSLTVAVTSSFGAVWSWVDPVHSNVQWLPSWTARKEMKLRIALKDRLNYLRALQIRSTSKLRRLQFVWRRKRFAFLLTSPKLEHVLAKLDSELDFHIFRLFQCSLSSETAEELFLERLGDFADVMKAGGAGINFDHPAELSNAFETLDLVASAWRDFLHSSQNDLAQAYSLLRYRIQRGPLSGSPPPGLGLRDGWGLMLHSLVLEAQNLLEERWRIVALPKRLCGYPISRAKATAALILLSLVVCLARRIFIGSTFSWPIWEVVVFALFKHTQPASYFALDPTVEPHGICFLAASLAAILDPHLAAVDVSAAIIGLIRCRAVVLAADLAAADLHDAILYAVVARNELKQRLRELRNYKREAGLLRRSD</sequence>
<evidence type="ECO:0000313" key="1">
    <source>
        <dbReference type="EMBL" id="CDR43912.1"/>
    </source>
</evidence>
<organism evidence="1">
    <name type="scientific">Rhodotorula toruloides</name>
    <name type="common">Yeast</name>
    <name type="synonym">Rhodosporidium toruloides</name>
    <dbReference type="NCBI Taxonomy" id="5286"/>
    <lineage>
        <taxon>Eukaryota</taxon>
        <taxon>Fungi</taxon>
        <taxon>Dikarya</taxon>
        <taxon>Basidiomycota</taxon>
        <taxon>Pucciniomycotina</taxon>
        <taxon>Microbotryomycetes</taxon>
        <taxon>Sporidiobolales</taxon>
        <taxon>Sporidiobolaceae</taxon>
        <taxon>Rhodotorula</taxon>
    </lineage>
</organism>
<proteinExistence type="predicted"/>
<protein>
    <submittedName>
        <fullName evidence="1">RHTO0S08e07822g1_1</fullName>
    </submittedName>
</protein>
<name>A0A061B7Q7_RHOTO</name>
<gene>
    <name evidence="1" type="ORF">RHTO0S_08e07822g</name>
</gene>